<keyword evidence="2" id="KW-1185">Reference proteome</keyword>
<gene>
    <name evidence="1" type="ORF">ALECFALPRED_005134</name>
</gene>
<proteinExistence type="predicted"/>
<evidence type="ECO:0000313" key="2">
    <source>
        <dbReference type="Proteomes" id="UP000664203"/>
    </source>
</evidence>
<dbReference type="Proteomes" id="UP000664203">
    <property type="component" value="Unassembled WGS sequence"/>
</dbReference>
<protein>
    <submittedName>
        <fullName evidence="1">Uncharacterized protein</fullName>
    </submittedName>
</protein>
<accession>A0A8H3G2L7</accession>
<reference evidence="1" key="1">
    <citation type="submission" date="2021-03" db="EMBL/GenBank/DDBJ databases">
        <authorList>
            <person name="Tagirdzhanova G."/>
        </authorList>
    </citation>
    <scope>NUCLEOTIDE SEQUENCE</scope>
</reference>
<organism evidence="1 2">
    <name type="scientific">Alectoria fallacina</name>
    <dbReference type="NCBI Taxonomy" id="1903189"/>
    <lineage>
        <taxon>Eukaryota</taxon>
        <taxon>Fungi</taxon>
        <taxon>Dikarya</taxon>
        <taxon>Ascomycota</taxon>
        <taxon>Pezizomycotina</taxon>
        <taxon>Lecanoromycetes</taxon>
        <taxon>OSLEUM clade</taxon>
        <taxon>Lecanoromycetidae</taxon>
        <taxon>Lecanorales</taxon>
        <taxon>Lecanorineae</taxon>
        <taxon>Parmeliaceae</taxon>
        <taxon>Alectoria</taxon>
    </lineage>
</organism>
<comment type="caution">
    <text evidence="1">The sequence shown here is derived from an EMBL/GenBank/DDBJ whole genome shotgun (WGS) entry which is preliminary data.</text>
</comment>
<evidence type="ECO:0000313" key="1">
    <source>
        <dbReference type="EMBL" id="CAF9931971.1"/>
    </source>
</evidence>
<dbReference type="EMBL" id="CAJPDR010000315">
    <property type="protein sequence ID" value="CAF9931971.1"/>
    <property type="molecule type" value="Genomic_DNA"/>
</dbReference>
<dbReference type="AlphaFoldDB" id="A0A8H3G2L7"/>
<dbReference type="OrthoDB" id="4179303at2759"/>
<sequence length="190" mass="21395">MTIFQLSDTDTKKLHPYVTKSDDDFEYAKQHDCLEFLLQEATELRILSLSGRILDEESEESDDENEDLVLSERTDPGVLLGKFVTKLSLEGACVEAEDLISIVRAHRGSLGDLRMEKTSLLGNEGWERFGNEMGQILELHSVRASGLSDNVTWGSQCREFVCGIMQWALPDLLEIEEHYDIITGRLKAGS</sequence>
<name>A0A8H3G2L7_9LECA</name>